<dbReference type="GeneID" id="24141635"/>
<accession>A0A067C8C5</accession>
<protein>
    <submittedName>
        <fullName evidence="1">Uncharacterized protein</fullName>
    </submittedName>
</protein>
<organism evidence="1 2">
    <name type="scientific">Saprolegnia parasitica (strain CBS 223.65)</name>
    <dbReference type="NCBI Taxonomy" id="695850"/>
    <lineage>
        <taxon>Eukaryota</taxon>
        <taxon>Sar</taxon>
        <taxon>Stramenopiles</taxon>
        <taxon>Oomycota</taxon>
        <taxon>Saprolegniomycetes</taxon>
        <taxon>Saprolegniales</taxon>
        <taxon>Saprolegniaceae</taxon>
        <taxon>Saprolegnia</taxon>
    </lineage>
</organism>
<sequence length="118" mass="12817">MAQARYMYPSTSVEASNAADAFTFYAMYAPSEMTALAQTWLESTMSFRPIYHLLKDHGDVLRRHASVHACVVQAGIDRAQQGQPIEMGLVAADAMAYFLQCSDDEADASAVDAATTTT</sequence>
<gene>
    <name evidence="1" type="ORF">SPRG_20525</name>
</gene>
<proteinExistence type="predicted"/>
<dbReference type="VEuPathDB" id="FungiDB:SPRG_20525"/>
<evidence type="ECO:0000313" key="2">
    <source>
        <dbReference type="Proteomes" id="UP000030745"/>
    </source>
</evidence>
<dbReference type="AlphaFoldDB" id="A0A067C8C5"/>
<reference evidence="1 2" key="1">
    <citation type="journal article" date="2013" name="PLoS Genet.">
        <title>Distinctive expansion of potential virulence genes in the genome of the oomycete fish pathogen Saprolegnia parasitica.</title>
        <authorList>
            <person name="Jiang R.H."/>
            <person name="de Bruijn I."/>
            <person name="Haas B.J."/>
            <person name="Belmonte R."/>
            <person name="Lobach L."/>
            <person name="Christie J."/>
            <person name="van den Ackerveken G."/>
            <person name="Bottin A."/>
            <person name="Bulone V."/>
            <person name="Diaz-Moreno S.M."/>
            <person name="Dumas B."/>
            <person name="Fan L."/>
            <person name="Gaulin E."/>
            <person name="Govers F."/>
            <person name="Grenville-Briggs L.J."/>
            <person name="Horner N.R."/>
            <person name="Levin J.Z."/>
            <person name="Mammella M."/>
            <person name="Meijer H.J."/>
            <person name="Morris P."/>
            <person name="Nusbaum C."/>
            <person name="Oome S."/>
            <person name="Phillips A.J."/>
            <person name="van Rooyen D."/>
            <person name="Rzeszutek E."/>
            <person name="Saraiva M."/>
            <person name="Secombes C.J."/>
            <person name="Seidl M.F."/>
            <person name="Snel B."/>
            <person name="Stassen J.H."/>
            <person name="Sykes S."/>
            <person name="Tripathy S."/>
            <person name="van den Berg H."/>
            <person name="Vega-Arreguin J.C."/>
            <person name="Wawra S."/>
            <person name="Young S.K."/>
            <person name="Zeng Q."/>
            <person name="Dieguez-Uribeondo J."/>
            <person name="Russ C."/>
            <person name="Tyler B.M."/>
            <person name="van West P."/>
        </authorList>
    </citation>
    <scope>NUCLEOTIDE SEQUENCE [LARGE SCALE GENOMIC DNA]</scope>
    <source>
        <strain evidence="1 2">CBS 223.65</strain>
    </source>
</reference>
<dbReference type="EMBL" id="KK583222">
    <property type="protein sequence ID" value="KDO26728.1"/>
    <property type="molecule type" value="Genomic_DNA"/>
</dbReference>
<keyword evidence="2" id="KW-1185">Reference proteome</keyword>
<dbReference type="KEGG" id="spar:SPRG_20525"/>
<dbReference type="RefSeq" id="XP_012202610.1">
    <property type="nucleotide sequence ID" value="XM_012347220.1"/>
</dbReference>
<dbReference type="Proteomes" id="UP000030745">
    <property type="component" value="Unassembled WGS sequence"/>
</dbReference>
<evidence type="ECO:0000313" key="1">
    <source>
        <dbReference type="EMBL" id="KDO26728.1"/>
    </source>
</evidence>
<name>A0A067C8C5_SAPPC</name>